<dbReference type="AlphaFoldDB" id="A0AAC9YSA2"/>
<name>A0AAC9YSA2_9ACTN</name>
<evidence type="ECO:0000313" key="4">
    <source>
        <dbReference type="Proteomes" id="UP000217216"/>
    </source>
</evidence>
<dbReference type="PANTHER" id="PTHR42760">
    <property type="entry name" value="SHORT-CHAIN DEHYDROGENASES/REDUCTASES FAMILY MEMBER"/>
    <property type="match status" value="1"/>
</dbReference>
<evidence type="ECO:0000313" key="3">
    <source>
        <dbReference type="EMBL" id="ASY11581.1"/>
    </source>
</evidence>
<dbReference type="EMBL" id="CP016770">
    <property type="protein sequence ID" value="ASY11581.1"/>
    <property type="molecule type" value="Genomic_DNA"/>
</dbReference>
<reference evidence="3 4" key="1">
    <citation type="submission" date="2016-07" db="EMBL/GenBank/DDBJ databases">
        <title>High microdiversification within the ubiquitous acI lineage of Actinobacteria.</title>
        <authorList>
            <person name="Neuenschwander S.M."/>
            <person name="Salcher M."/>
            <person name="Ghai R."/>
            <person name="Pernthaler J."/>
        </authorList>
    </citation>
    <scope>NUCLEOTIDE SEQUENCE [LARGE SCALE GENOMIC DNA]</scope>
    <source>
        <strain evidence="3">MMS-21-155</strain>
    </source>
</reference>
<proteinExistence type="inferred from homology"/>
<accession>A0AAC9YSA2</accession>
<dbReference type="Gene3D" id="3.40.50.720">
    <property type="entry name" value="NAD(P)-binding Rossmann-like Domain"/>
    <property type="match status" value="1"/>
</dbReference>
<dbReference type="GO" id="GO:0016616">
    <property type="term" value="F:oxidoreductase activity, acting on the CH-OH group of donors, NAD or NADP as acceptor"/>
    <property type="evidence" value="ECO:0007669"/>
    <property type="project" value="TreeGrafter"/>
</dbReference>
<dbReference type="Pfam" id="PF00106">
    <property type="entry name" value="adh_short"/>
    <property type="match status" value="1"/>
</dbReference>
<dbReference type="SUPFAM" id="SSF51735">
    <property type="entry name" value="NAD(P)-binding Rossmann-fold domains"/>
    <property type="match status" value="1"/>
</dbReference>
<dbReference type="KEGG" id="plak:A1s21155_00955"/>
<sequence length="251" mass="26635">MSSQSTRPIAIITGGSRGLGFEVAKALTLQGFDIALIAKDQQGLESAANLIREADRYHNGVSTSQISTFACDLEQPHLVRDLIDALNQSLATPAVLVLAHGVMSEKMSKTLKTNDAEWRRVMAINLDSVFQLVNGIAPAMADARNGRVIIFSACLGRMSGPGNAGGLAPYRISKAGVNALVRNLAHETGLGARGFLVDATCPNHSRTDMGGPDAPRSAEEGAATAIWLATRPFNAGDVTGVLWEDQKIVEW</sequence>
<evidence type="ECO:0000256" key="2">
    <source>
        <dbReference type="ARBA" id="ARBA00023002"/>
    </source>
</evidence>
<protein>
    <submittedName>
        <fullName evidence="3">Classical SDR family protein</fullName>
    </submittedName>
</protein>
<dbReference type="RefSeq" id="WP_095695970.1">
    <property type="nucleotide sequence ID" value="NZ_CP016770.1"/>
</dbReference>
<dbReference type="PRINTS" id="PR00081">
    <property type="entry name" value="GDHRDH"/>
</dbReference>
<dbReference type="InterPro" id="IPR002347">
    <property type="entry name" value="SDR_fam"/>
</dbReference>
<organism evidence="3 4">
    <name type="scientific">Candidatus Planktophila dulcis</name>
    <dbReference type="NCBI Taxonomy" id="1884914"/>
    <lineage>
        <taxon>Bacteria</taxon>
        <taxon>Bacillati</taxon>
        <taxon>Actinomycetota</taxon>
        <taxon>Actinomycetes</taxon>
        <taxon>Candidatus Nanopelagicales</taxon>
        <taxon>Candidatus Nanopelagicaceae</taxon>
        <taxon>Candidatus Planktophila</taxon>
    </lineage>
</organism>
<keyword evidence="2" id="KW-0560">Oxidoreductase</keyword>
<evidence type="ECO:0000256" key="1">
    <source>
        <dbReference type="ARBA" id="ARBA00006484"/>
    </source>
</evidence>
<gene>
    <name evidence="3" type="ORF">A1s21155_00955</name>
</gene>
<dbReference type="PANTHER" id="PTHR42760:SF133">
    <property type="entry name" value="3-OXOACYL-[ACYL-CARRIER-PROTEIN] REDUCTASE"/>
    <property type="match status" value="1"/>
</dbReference>
<keyword evidence="4" id="KW-1185">Reference proteome</keyword>
<comment type="similarity">
    <text evidence="1">Belongs to the short-chain dehydrogenases/reductases (SDR) family.</text>
</comment>
<dbReference type="Proteomes" id="UP000217216">
    <property type="component" value="Chromosome"/>
</dbReference>
<dbReference type="InterPro" id="IPR036291">
    <property type="entry name" value="NAD(P)-bd_dom_sf"/>
</dbReference>
<dbReference type="GeneID" id="300656713"/>